<protein>
    <submittedName>
        <fullName evidence="1">Uncharacterized protein</fullName>
    </submittedName>
</protein>
<gene>
    <name evidence="1" type="ORF">NA56DRAFT_698130</name>
</gene>
<name>A0A2J6QKW6_9HELO</name>
<dbReference type="EMBL" id="KZ613467">
    <property type="protein sequence ID" value="PMD26889.1"/>
    <property type="molecule type" value="Genomic_DNA"/>
</dbReference>
<accession>A0A2J6QKW6</accession>
<reference evidence="1 2" key="1">
    <citation type="submission" date="2016-05" db="EMBL/GenBank/DDBJ databases">
        <title>A degradative enzymes factory behind the ericoid mycorrhizal symbiosis.</title>
        <authorList>
            <consortium name="DOE Joint Genome Institute"/>
            <person name="Martino E."/>
            <person name="Morin E."/>
            <person name="Grelet G."/>
            <person name="Kuo A."/>
            <person name="Kohler A."/>
            <person name="Daghino S."/>
            <person name="Barry K."/>
            <person name="Choi C."/>
            <person name="Cichocki N."/>
            <person name="Clum A."/>
            <person name="Copeland A."/>
            <person name="Hainaut M."/>
            <person name="Haridas S."/>
            <person name="Labutti K."/>
            <person name="Lindquist E."/>
            <person name="Lipzen A."/>
            <person name="Khouja H.-R."/>
            <person name="Murat C."/>
            <person name="Ohm R."/>
            <person name="Olson A."/>
            <person name="Spatafora J."/>
            <person name="Veneault-Fourrey C."/>
            <person name="Henrissat B."/>
            <person name="Grigoriev I."/>
            <person name="Martin F."/>
            <person name="Perotto S."/>
        </authorList>
    </citation>
    <scope>NUCLEOTIDE SEQUENCE [LARGE SCALE GENOMIC DNA]</scope>
    <source>
        <strain evidence="1 2">UAMH 7357</strain>
    </source>
</reference>
<keyword evidence="2" id="KW-1185">Reference proteome</keyword>
<sequence>MPKSKTASGLPLWYHRKENPSEVIVVPLTKTVFGYVRSHHSTLGVFISQFHSWQTSNYELYNNPFGPSIPPVLWDDDRRGFHLAGYTEFIGIVIVELKSTNPALVGELQTKFEKQTLLEQNCVELLSSLRESSDYARANVWHGYQYLRHLISWKNTGNPTKLNIEADGSIECTGTQHALEEAHSKIRYKASFKFTNNPRIQGPSGAIAMVLSDSFEQRV</sequence>
<evidence type="ECO:0000313" key="1">
    <source>
        <dbReference type="EMBL" id="PMD26889.1"/>
    </source>
</evidence>
<organism evidence="1 2">
    <name type="scientific">Hyaloscypha hepaticicola</name>
    <dbReference type="NCBI Taxonomy" id="2082293"/>
    <lineage>
        <taxon>Eukaryota</taxon>
        <taxon>Fungi</taxon>
        <taxon>Dikarya</taxon>
        <taxon>Ascomycota</taxon>
        <taxon>Pezizomycotina</taxon>
        <taxon>Leotiomycetes</taxon>
        <taxon>Helotiales</taxon>
        <taxon>Hyaloscyphaceae</taxon>
        <taxon>Hyaloscypha</taxon>
    </lineage>
</organism>
<dbReference type="AlphaFoldDB" id="A0A2J6QKW6"/>
<dbReference type="Proteomes" id="UP000235672">
    <property type="component" value="Unassembled WGS sequence"/>
</dbReference>
<proteinExistence type="predicted"/>
<evidence type="ECO:0000313" key="2">
    <source>
        <dbReference type="Proteomes" id="UP000235672"/>
    </source>
</evidence>